<dbReference type="PRINTS" id="PR00409">
    <property type="entry name" value="PHDIOXRDTASE"/>
</dbReference>
<keyword evidence="10" id="KW-0521">NADP</keyword>
<dbReference type="PANTHER" id="PTHR30212">
    <property type="entry name" value="PROTEIN YIIM"/>
    <property type="match status" value="1"/>
</dbReference>
<evidence type="ECO:0000313" key="21">
    <source>
        <dbReference type="Proteomes" id="UP000028870"/>
    </source>
</evidence>
<dbReference type="InterPro" id="IPR005302">
    <property type="entry name" value="MoCF_Sase_C"/>
</dbReference>
<proteinExistence type="inferred from homology"/>
<keyword evidence="21" id="KW-1185">Reference proteome</keyword>
<dbReference type="InterPro" id="IPR012675">
    <property type="entry name" value="Beta-grasp_dom_sf"/>
</dbReference>
<evidence type="ECO:0000256" key="16">
    <source>
        <dbReference type="ARBA" id="ARBA00049433"/>
    </source>
</evidence>
<evidence type="ECO:0000256" key="1">
    <source>
        <dbReference type="ARBA" id="ARBA00001970"/>
    </source>
</evidence>
<evidence type="ECO:0000256" key="2">
    <source>
        <dbReference type="ARBA" id="ARBA00001974"/>
    </source>
</evidence>
<sequence>MATLVSVNVGMPKDVPWKGRTVHTGAWKEPVTGPRLLRRLNIDGDGQGDTAGHGGENRAVLVYQLASYRHWAREFGRDDLAPGMLGENLTVDGMADDEVCIGDRYRIGDAVVEVTQPRVTCYRAGLRIGEPRMAALLVAHRRTGFYCRVLTEGEIEAGQDIVKIADGPEGVTVAEMDGLLYLPGHSPEDLRRALRIPALSPGWQQSLQSLLDQADGTTEVLGNSGLTGVPVRAPDWPGFRPLRVAATHAESRHVRSLLLVNPDGTPLPEWAAGQSITVRLPAGPDRAPLVRNYSLSNGPGTSGYRIAVKRESAGTVSTYVHEHLDVGDVVDVAAPRGSFCLTAGAEPILLLSAGVGVTPVLSMLHHLRQTQPTRTVWWLHGARNGAEHPFAAEARALLDQLPNSRARVFYSRPSATDRIGTDYDQQGHLDPDAVTALRLPRDGSAYLCGPASFMDQLGAALQACGLDPAKIHAETFGARSAITPGITGDGESGPPHRPDGPAGTGPTIAFARSALSAPWGSSYGSILEFAEACDVPTRWSCRTGVCHTCETGLLAGQVSYDLDPLEPPAPGNVLLCIAKPAEPLVLDL</sequence>
<feature type="domain" description="MOSC" evidence="18">
    <location>
        <begin position="29"/>
        <end position="164"/>
    </location>
</feature>
<dbReference type="InterPro" id="IPR001433">
    <property type="entry name" value="OxRdtase_FAD/NAD-bd"/>
</dbReference>
<evidence type="ECO:0000256" key="5">
    <source>
        <dbReference type="ARBA" id="ARBA00022617"/>
    </source>
</evidence>
<evidence type="ECO:0000256" key="12">
    <source>
        <dbReference type="ARBA" id="ARBA00023004"/>
    </source>
</evidence>
<dbReference type="Pfam" id="PF03475">
    <property type="entry name" value="YiiM_3-alpha"/>
    <property type="match status" value="1"/>
</dbReference>
<dbReference type="CDD" id="cd06184">
    <property type="entry name" value="flavohem_like_fad_nad_binding"/>
    <property type="match status" value="1"/>
</dbReference>
<dbReference type="InterPro" id="IPR008333">
    <property type="entry name" value="Cbr1-like_FAD-bd_dom"/>
</dbReference>
<evidence type="ECO:0000256" key="14">
    <source>
        <dbReference type="ARBA" id="ARBA00023027"/>
    </source>
</evidence>
<keyword evidence="11" id="KW-0560">Oxidoreductase</keyword>
<protein>
    <recommendedName>
        <fullName evidence="4">nitric oxide dioxygenase</fullName>
        <ecNumber evidence="4">1.14.12.17</ecNumber>
    </recommendedName>
</protein>
<feature type="domain" description="FAD-binding FR-type" evidence="19">
    <location>
        <begin position="237"/>
        <end position="342"/>
    </location>
</feature>
<dbReference type="EC" id="1.14.12.17" evidence="4"/>
<evidence type="ECO:0000256" key="7">
    <source>
        <dbReference type="ARBA" id="ARBA00022714"/>
    </source>
</evidence>
<comment type="cofactor">
    <cofactor evidence="2">
        <name>FAD</name>
        <dbReference type="ChEBI" id="CHEBI:57692"/>
    </cofactor>
</comment>
<dbReference type="STRING" id="258533.BN977_03776"/>
<dbReference type="Gene3D" id="3.10.20.30">
    <property type="match status" value="1"/>
</dbReference>
<evidence type="ECO:0000256" key="9">
    <source>
        <dbReference type="ARBA" id="ARBA00022827"/>
    </source>
</evidence>
<evidence type="ECO:0000313" key="20">
    <source>
        <dbReference type="EMBL" id="CDO08956.1"/>
    </source>
</evidence>
<dbReference type="PROSITE" id="PS51340">
    <property type="entry name" value="MOSC"/>
    <property type="match status" value="1"/>
</dbReference>
<keyword evidence="8" id="KW-0479">Metal-binding</keyword>
<evidence type="ECO:0000256" key="13">
    <source>
        <dbReference type="ARBA" id="ARBA00023014"/>
    </source>
</evidence>
<dbReference type="InterPro" id="IPR017938">
    <property type="entry name" value="Riboflavin_synthase-like_b-brl"/>
</dbReference>
<comment type="catalytic activity">
    <reaction evidence="16">
        <text>2 nitric oxide + NADPH + 2 O2 = 2 nitrate + NADP(+) + H(+)</text>
        <dbReference type="Rhea" id="RHEA:19465"/>
        <dbReference type="ChEBI" id="CHEBI:15378"/>
        <dbReference type="ChEBI" id="CHEBI:15379"/>
        <dbReference type="ChEBI" id="CHEBI:16480"/>
        <dbReference type="ChEBI" id="CHEBI:17632"/>
        <dbReference type="ChEBI" id="CHEBI:57783"/>
        <dbReference type="ChEBI" id="CHEBI:58349"/>
        <dbReference type="EC" id="1.14.12.17"/>
    </reaction>
</comment>
<evidence type="ECO:0000256" key="11">
    <source>
        <dbReference type="ARBA" id="ARBA00023002"/>
    </source>
</evidence>
<dbReference type="GO" id="GO:0051537">
    <property type="term" value="F:2 iron, 2 sulfur cluster binding"/>
    <property type="evidence" value="ECO:0007669"/>
    <property type="project" value="UniProtKB-KW"/>
</dbReference>
<dbReference type="eggNOG" id="COG1018">
    <property type="taxonomic scope" value="Bacteria"/>
</dbReference>
<dbReference type="InterPro" id="IPR036010">
    <property type="entry name" value="2Fe-2S_ferredoxin-like_sf"/>
</dbReference>
<dbReference type="InterPro" id="IPR001041">
    <property type="entry name" value="2Fe-2S_ferredoxin-type"/>
</dbReference>
<organism evidence="20 21">
    <name type="scientific">Mycolicibacterium cosmeticum</name>
    <dbReference type="NCBI Taxonomy" id="258533"/>
    <lineage>
        <taxon>Bacteria</taxon>
        <taxon>Bacillati</taxon>
        <taxon>Actinomycetota</taxon>
        <taxon>Actinomycetes</taxon>
        <taxon>Mycobacteriales</taxon>
        <taxon>Mycobacteriaceae</taxon>
        <taxon>Mycolicibacterium</taxon>
    </lineage>
</organism>
<keyword evidence="9" id="KW-0274">FAD</keyword>
<dbReference type="InterPro" id="IPR052353">
    <property type="entry name" value="Benzoxazolinone_Detox_Enz"/>
</dbReference>
<dbReference type="PANTHER" id="PTHR30212:SF2">
    <property type="entry name" value="PROTEIN YIIM"/>
    <property type="match status" value="1"/>
</dbReference>
<dbReference type="InterPro" id="IPR011037">
    <property type="entry name" value="Pyrv_Knase-like_insert_dom_sf"/>
</dbReference>
<dbReference type="FunFam" id="3.40.50.80:FF:000010">
    <property type="entry name" value="Flavohemoprotein"/>
    <property type="match status" value="1"/>
</dbReference>
<dbReference type="PROSITE" id="PS51384">
    <property type="entry name" value="FAD_FR"/>
    <property type="match status" value="1"/>
</dbReference>
<dbReference type="SUPFAM" id="SSF52343">
    <property type="entry name" value="Ferredoxin reductase-like, C-terminal NADP-linked domain"/>
    <property type="match status" value="1"/>
</dbReference>
<evidence type="ECO:0000256" key="8">
    <source>
        <dbReference type="ARBA" id="ARBA00022723"/>
    </source>
</evidence>
<evidence type="ECO:0000256" key="17">
    <source>
        <dbReference type="SAM" id="MobiDB-lite"/>
    </source>
</evidence>
<dbReference type="Proteomes" id="UP000028870">
    <property type="component" value="Unassembled WGS sequence"/>
</dbReference>
<evidence type="ECO:0000256" key="15">
    <source>
        <dbReference type="ARBA" id="ARBA00048649"/>
    </source>
</evidence>
<dbReference type="Pfam" id="PF00111">
    <property type="entry name" value="Fer2"/>
    <property type="match status" value="1"/>
</dbReference>
<dbReference type="Gene3D" id="3.40.50.80">
    <property type="entry name" value="Nucleotide-binding domain of ferredoxin-NADP reductase (FNR) module"/>
    <property type="match status" value="1"/>
</dbReference>
<evidence type="ECO:0000256" key="3">
    <source>
        <dbReference type="ARBA" id="ARBA00006401"/>
    </source>
</evidence>
<dbReference type="Pfam" id="PF00970">
    <property type="entry name" value="FAD_binding_6"/>
    <property type="match status" value="1"/>
</dbReference>
<keyword evidence="13" id="KW-0411">Iron-sulfur</keyword>
<dbReference type="eggNOG" id="COG2258">
    <property type="taxonomic scope" value="Bacteria"/>
</dbReference>
<name>W9B2B1_MYCCO</name>
<comment type="cofactor">
    <cofactor evidence="1">
        <name>heme b</name>
        <dbReference type="ChEBI" id="CHEBI:60344"/>
    </cofactor>
</comment>
<dbReference type="AlphaFoldDB" id="W9B2B1"/>
<evidence type="ECO:0000256" key="10">
    <source>
        <dbReference type="ARBA" id="ARBA00022857"/>
    </source>
</evidence>
<dbReference type="SUPFAM" id="SSF50800">
    <property type="entry name" value="PK beta-barrel domain-like"/>
    <property type="match status" value="1"/>
</dbReference>
<dbReference type="Pfam" id="PF03473">
    <property type="entry name" value="MOSC"/>
    <property type="match status" value="1"/>
</dbReference>
<dbReference type="SUPFAM" id="SSF63380">
    <property type="entry name" value="Riboflavin synthase domain-like"/>
    <property type="match status" value="1"/>
</dbReference>
<dbReference type="InterPro" id="IPR039261">
    <property type="entry name" value="FNR_nucleotide-bd"/>
</dbReference>
<dbReference type="GO" id="GO:0030170">
    <property type="term" value="F:pyridoxal phosphate binding"/>
    <property type="evidence" value="ECO:0007669"/>
    <property type="project" value="InterPro"/>
</dbReference>
<evidence type="ECO:0000259" key="19">
    <source>
        <dbReference type="PROSITE" id="PS51384"/>
    </source>
</evidence>
<dbReference type="Pfam" id="PF00175">
    <property type="entry name" value="NAD_binding_1"/>
    <property type="match status" value="1"/>
</dbReference>
<dbReference type="GO" id="GO:0008941">
    <property type="term" value="F:nitric oxide dioxygenase NAD(P)H activity"/>
    <property type="evidence" value="ECO:0007669"/>
    <property type="project" value="UniProtKB-EC"/>
</dbReference>
<keyword evidence="7" id="KW-0001">2Fe-2S</keyword>
<keyword evidence="6" id="KW-0285">Flavoprotein</keyword>
<dbReference type="Gene3D" id="2.40.33.20">
    <property type="entry name" value="PK beta-barrel domain-like"/>
    <property type="match status" value="1"/>
</dbReference>
<feature type="region of interest" description="Disordered" evidence="17">
    <location>
        <begin position="481"/>
        <end position="506"/>
    </location>
</feature>
<comment type="similarity">
    <text evidence="3">In the C-terminal section; belongs to the flavoprotein pyridine nucleotide cytochrome reductase family.</text>
</comment>
<comment type="catalytic activity">
    <reaction evidence="15">
        <text>2 nitric oxide + NADH + 2 O2 = 2 nitrate + NAD(+) + H(+)</text>
        <dbReference type="Rhea" id="RHEA:19469"/>
        <dbReference type="ChEBI" id="CHEBI:15378"/>
        <dbReference type="ChEBI" id="CHEBI:15379"/>
        <dbReference type="ChEBI" id="CHEBI:16480"/>
        <dbReference type="ChEBI" id="CHEBI:17632"/>
        <dbReference type="ChEBI" id="CHEBI:57540"/>
        <dbReference type="ChEBI" id="CHEBI:57945"/>
        <dbReference type="EC" id="1.14.12.17"/>
    </reaction>
</comment>
<evidence type="ECO:0000256" key="4">
    <source>
        <dbReference type="ARBA" id="ARBA00012229"/>
    </source>
</evidence>
<dbReference type="InterPro" id="IPR005163">
    <property type="entry name" value="Tri_helical_YiiM-like"/>
</dbReference>
<evidence type="ECO:0000259" key="18">
    <source>
        <dbReference type="PROSITE" id="PS51340"/>
    </source>
</evidence>
<dbReference type="InterPro" id="IPR017927">
    <property type="entry name" value="FAD-bd_FR_type"/>
</dbReference>
<dbReference type="GO" id="GO:0030151">
    <property type="term" value="F:molybdenum ion binding"/>
    <property type="evidence" value="ECO:0007669"/>
    <property type="project" value="InterPro"/>
</dbReference>
<dbReference type="SUPFAM" id="SSF54292">
    <property type="entry name" value="2Fe-2S ferredoxin-like"/>
    <property type="match status" value="1"/>
</dbReference>
<dbReference type="RefSeq" id="WP_036400546.1">
    <property type="nucleotide sequence ID" value="NZ_CCBB010000002.1"/>
</dbReference>
<gene>
    <name evidence="20" type="ORF">BN977_03776</name>
</gene>
<reference evidence="20" key="1">
    <citation type="submission" date="2014-03" db="EMBL/GenBank/DDBJ databases">
        <title>Draft Genome Sequence of Mycobacterium cosmeticum DSM 44829.</title>
        <authorList>
            <person name="Croce O."/>
            <person name="Robert C."/>
            <person name="Raoult D."/>
            <person name="Drancourt M."/>
        </authorList>
    </citation>
    <scope>NUCLEOTIDE SEQUENCE [LARGE SCALE GENOMIC DNA]</scope>
    <source>
        <strain evidence="20">DSM 44829</strain>
    </source>
</reference>
<evidence type="ECO:0000256" key="6">
    <source>
        <dbReference type="ARBA" id="ARBA00022630"/>
    </source>
</evidence>
<accession>W9B2B1</accession>
<comment type="caution">
    <text evidence="20">The sequence shown here is derived from an EMBL/GenBank/DDBJ whole genome shotgun (WGS) entry which is preliminary data.</text>
</comment>
<dbReference type="Gene3D" id="2.40.30.10">
    <property type="entry name" value="Translation factors"/>
    <property type="match status" value="1"/>
</dbReference>
<dbReference type="EMBL" id="CCBB010000002">
    <property type="protein sequence ID" value="CDO08956.1"/>
    <property type="molecule type" value="Genomic_DNA"/>
</dbReference>
<keyword evidence="14" id="KW-0520">NAD</keyword>
<dbReference type="OrthoDB" id="9801223at2"/>
<reference evidence="20" key="2">
    <citation type="submission" date="2014-03" db="EMBL/GenBank/DDBJ databases">
        <authorList>
            <person name="Urmite Genomes"/>
        </authorList>
    </citation>
    <scope>NUCLEOTIDE SEQUENCE</scope>
    <source>
        <strain evidence="20">DSM 44829</strain>
    </source>
</reference>
<dbReference type="CDD" id="cd00207">
    <property type="entry name" value="fer2"/>
    <property type="match status" value="1"/>
</dbReference>
<keyword evidence="12" id="KW-0408">Iron</keyword>
<keyword evidence="5" id="KW-0349">Heme</keyword>